<organism evidence="1 2">
    <name type="scientific">Sphaeroforma arctica JP610</name>
    <dbReference type="NCBI Taxonomy" id="667725"/>
    <lineage>
        <taxon>Eukaryota</taxon>
        <taxon>Ichthyosporea</taxon>
        <taxon>Ichthyophonida</taxon>
        <taxon>Sphaeroforma</taxon>
    </lineage>
</organism>
<evidence type="ECO:0000313" key="1">
    <source>
        <dbReference type="EMBL" id="KNC70948.1"/>
    </source>
</evidence>
<dbReference type="AlphaFoldDB" id="A0A0L0F443"/>
<proteinExistence type="predicted"/>
<dbReference type="EMBL" id="KQ249863">
    <property type="protein sequence ID" value="KNC70948.1"/>
    <property type="molecule type" value="Genomic_DNA"/>
</dbReference>
<accession>A0A0L0F443</accession>
<dbReference type="RefSeq" id="XP_014144850.1">
    <property type="nucleotide sequence ID" value="XM_014289375.1"/>
</dbReference>
<keyword evidence="2" id="KW-1185">Reference proteome</keyword>
<sequence>GITSTKEALPEAPIYLHPLDGPLYDATSTQSERFGLESLPALPPWDIDLTGHHPGTSYTFAHECRSN</sequence>
<evidence type="ECO:0000313" key="2">
    <source>
        <dbReference type="Proteomes" id="UP000054560"/>
    </source>
</evidence>
<dbReference type="GeneID" id="25917025"/>
<dbReference type="Proteomes" id="UP000054560">
    <property type="component" value="Unassembled WGS sequence"/>
</dbReference>
<name>A0A0L0F443_9EUKA</name>
<feature type="non-terminal residue" evidence="1">
    <location>
        <position position="1"/>
    </location>
</feature>
<reference evidence="1 2" key="1">
    <citation type="submission" date="2011-02" db="EMBL/GenBank/DDBJ databases">
        <title>The Genome Sequence of Sphaeroforma arctica JP610.</title>
        <authorList>
            <consortium name="The Broad Institute Genome Sequencing Platform"/>
            <person name="Russ C."/>
            <person name="Cuomo C."/>
            <person name="Young S.K."/>
            <person name="Zeng Q."/>
            <person name="Gargeya S."/>
            <person name="Alvarado L."/>
            <person name="Berlin A."/>
            <person name="Chapman S.B."/>
            <person name="Chen Z."/>
            <person name="Freedman E."/>
            <person name="Gellesch M."/>
            <person name="Goldberg J."/>
            <person name="Griggs A."/>
            <person name="Gujja S."/>
            <person name="Heilman E."/>
            <person name="Heiman D."/>
            <person name="Howarth C."/>
            <person name="Mehta T."/>
            <person name="Neiman D."/>
            <person name="Pearson M."/>
            <person name="Roberts A."/>
            <person name="Saif S."/>
            <person name="Shea T."/>
            <person name="Shenoy N."/>
            <person name="Sisk P."/>
            <person name="Stolte C."/>
            <person name="Sykes S."/>
            <person name="White J."/>
            <person name="Yandava C."/>
            <person name="Burger G."/>
            <person name="Gray M.W."/>
            <person name="Holland P.W.H."/>
            <person name="King N."/>
            <person name="Lang F.B.F."/>
            <person name="Roger A.J."/>
            <person name="Ruiz-Trillo I."/>
            <person name="Haas B."/>
            <person name="Nusbaum C."/>
            <person name="Birren B."/>
        </authorList>
    </citation>
    <scope>NUCLEOTIDE SEQUENCE [LARGE SCALE GENOMIC DNA]</scope>
    <source>
        <strain evidence="1 2">JP610</strain>
    </source>
</reference>
<gene>
    <name evidence="1" type="ORF">SARC_16521</name>
</gene>
<protein>
    <submittedName>
        <fullName evidence="1">Uncharacterized protein</fullName>
    </submittedName>
</protein>